<feature type="region of interest" description="Disordered" evidence="1">
    <location>
        <begin position="25"/>
        <end position="45"/>
    </location>
</feature>
<evidence type="ECO:0000313" key="4">
    <source>
        <dbReference type="EMBL" id="GFP58783.1"/>
    </source>
</evidence>
<feature type="domain" description="NWD NACHT-NTPase N-terminal" evidence="2">
    <location>
        <begin position="88"/>
        <end position="329"/>
    </location>
</feature>
<evidence type="ECO:0000259" key="2">
    <source>
        <dbReference type="Pfam" id="PF17100"/>
    </source>
</evidence>
<dbReference type="Pfam" id="PF17100">
    <property type="entry name" value="NACHT_N"/>
    <property type="match status" value="1"/>
</dbReference>
<dbReference type="AlphaFoldDB" id="A0A6V8R842"/>
<dbReference type="InterPro" id="IPR031359">
    <property type="entry name" value="NACHT_N"/>
</dbReference>
<comment type="caution">
    <text evidence="4">The sequence shown here is derived from an EMBL/GenBank/DDBJ whole genome shotgun (WGS) entry which is preliminary data.</text>
</comment>
<dbReference type="Proteomes" id="UP000517252">
    <property type="component" value="Unassembled WGS sequence"/>
</dbReference>
<name>A0A6V8R842_TRIAP</name>
<proteinExistence type="predicted"/>
<dbReference type="EMBL" id="BLZH01000011">
    <property type="protein sequence ID" value="GFP58783.1"/>
    <property type="molecule type" value="Genomic_DNA"/>
</dbReference>
<protein>
    <recommendedName>
        <fullName evidence="6">NWD NACHT-NTPase N-terminal domain-containing protein</fullName>
    </recommendedName>
</protein>
<evidence type="ECO:0000313" key="5">
    <source>
        <dbReference type="Proteomes" id="UP000517252"/>
    </source>
</evidence>
<feature type="region of interest" description="Disordered" evidence="1">
    <location>
        <begin position="119"/>
        <end position="138"/>
    </location>
</feature>
<dbReference type="Pfam" id="PF17106">
    <property type="entry name" value="NACHT_sigma"/>
    <property type="match status" value="1"/>
</dbReference>
<feature type="compositionally biased region" description="Polar residues" evidence="1">
    <location>
        <begin position="32"/>
        <end position="43"/>
    </location>
</feature>
<evidence type="ECO:0000256" key="1">
    <source>
        <dbReference type="SAM" id="MobiDB-lite"/>
    </source>
</evidence>
<dbReference type="OrthoDB" id="163438at2759"/>
<gene>
    <name evidence="4" type="ORF">TASIC1_0011015000</name>
</gene>
<feature type="compositionally biased region" description="Basic and acidic residues" evidence="1">
    <location>
        <begin position="128"/>
        <end position="138"/>
    </location>
</feature>
<reference evidence="4 5" key="1">
    <citation type="submission" date="2020-07" db="EMBL/GenBank/DDBJ databases">
        <title>Trichoderma asperellum IC-1 whole genome shotgun sequence.</title>
        <authorList>
            <person name="Kanamasa S."/>
            <person name="Takahashi H."/>
        </authorList>
    </citation>
    <scope>NUCLEOTIDE SEQUENCE [LARGE SCALE GENOMIC DNA]</scope>
    <source>
        <strain evidence="4 5">IC-1</strain>
    </source>
</reference>
<sequence>MASKQQSKIKRVLLKLKKIFKCKKRQPIEPPSKTQPVSESETVSKALETTSLATAPTAPTITLPTNIPDAAPVIPETSNLSQSKIETSLWDRAYDGLREKDRKLVEEYEQLLSIELQTSTSTKNDLQPARRDNGDERDVRIENQMESSDRRTRLSQLETITNKGLQQLEKKKTRFNMFGREFILRDQLAQATRLIQTIKDVIDDAVRASPEASIAWAGVCVILPVFMNPSAAEEASRDGCIYVTSRIRFYVKLETLLLESKRSNDSGIHVALEDRLLALYQLIIDFQIRTVRRLYLTRLKRLEEDTIRHEDWKGMMDRIKESEKLFSKDYTLIKDVPMRAALEELNGNAEKLAAHIDSMVASLIEDSRKAPMNSFQNKGSGNQFNAAGGTQYNATGKGMQFSGVTFSGAVTFGGNGG</sequence>
<evidence type="ECO:0000259" key="3">
    <source>
        <dbReference type="Pfam" id="PF17106"/>
    </source>
</evidence>
<organism evidence="4 5">
    <name type="scientific">Trichoderma asperellum</name>
    <name type="common">Filamentous fungus</name>
    <dbReference type="NCBI Taxonomy" id="101201"/>
    <lineage>
        <taxon>Eukaryota</taxon>
        <taxon>Fungi</taxon>
        <taxon>Dikarya</taxon>
        <taxon>Ascomycota</taxon>
        <taxon>Pezizomycotina</taxon>
        <taxon>Sordariomycetes</taxon>
        <taxon>Hypocreomycetidae</taxon>
        <taxon>Hypocreales</taxon>
        <taxon>Hypocreaceae</taxon>
        <taxon>Trichoderma</taxon>
    </lineage>
</organism>
<dbReference type="InterPro" id="IPR031353">
    <property type="entry name" value="NACHT_sigma"/>
</dbReference>
<evidence type="ECO:0008006" key="6">
    <source>
        <dbReference type="Google" id="ProtNLM"/>
    </source>
</evidence>
<accession>A0A6V8R842</accession>
<feature type="domain" description="NACHT-NTPase sigma" evidence="3">
    <location>
        <begin position="373"/>
        <end position="413"/>
    </location>
</feature>